<dbReference type="PRINTS" id="PR00111">
    <property type="entry name" value="ABHYDROLASE"/>
</dbReference>
<dbReference type="RefSeq" id="WP_102114661.1">
    <property type="nucleotide sequence ID" value="NZ_BMGN01000001.1"/>
</dbReference>
<geneLocation type="plasmid" evidence="1 2">
    <name>unnamed1</name>
</geneLocation>
<dbReference type="AlphaFoldDB" id="A0A2K9NJC5"/>
<name>A0A2K9NJC5_9PROT</name>
<keyword evidence="1" id="KW-0614">Plasmid</keyword>
<accession>A0A2K9NJC5</accession>
<reference evidence="1 2" key="1">
    <citation type="submission" date="2017-12" db="EMBL/GenBank/DDBJ databases">
        <title>Genomes of bacteria within cyanobacterial aggregates.</title>
        <authorList>
            <person name="Cai H."/>
        </authorList>
    </citation>
    <scope>NUCLEOTIDE SEQUENCE [LARGE SCALE GENOMIC DNA]</scope>
    <source>
        <strain evidence="1 2">TH16</strain>
        <plasmid evidence="1 2">unnamed1</plasmid>
    </source>
</reference>
<sequence>MSLWTQMLGGEVGFVMAGGLRTRYVRLGQGVPLLLLHGRGGHLETFARNIGPLSAHFTVYAVDLAGHGLTAPFDGDYTIERLAAHVADTMDALDLTRTHVVGQSLGGWAAAWLALNRPERFNRLVLIEPAGLQAEAERLADPKIAQAYKAGGEAFDKPTLEAVRKRLSGLLADPDSVDPEILATRLALYQPDAARAVHLKVRQADNGPFLLTPERLSGLSVPTLFIRGEGGNTAAGIMAQAVAACPDARLVTVEGARQWPQYEQADRTNELIGDFLKNGRE</sequence>
<protein>
    <submittedName>
        <fullName evidence="1">Uncharacterized protein</fullName>
    </submittedName>
</protein>
<dbReference type="SUPFAM" id="SSF53474">
    <property type="entry name" value="alpha/beta-Hydrolases"/>
    <property type="match status" value="1"/>
</dbReference>
<evidence type="ECO:0000313" key="2">
    <source>
        <dbReference type="Proteomes" id="UP000234752"/>
    </source>
</evidence>
<dbReference type="OrthoDB" id="7253779at2"/>
<dbReference type="Gene3D" id="3.40.50.1820">
    <property type="entry name" value="alpha/beta hydrolase"/>
    <property type="match status" value="1"/>
</dbReference>
<dbReference type="EMBL" id="CP025613">
    <property type="protein sequence ID" value="AUN33141.1"/>
    <property type="molecule type" value="Genomic_DNA"/>
</dbReference>
<gene>
    <name evidence="1" type="ORF">C0V82_22375</name>
</gene>
<dbReference type="KEGG" id="ncb:C0V82_22375"/>
<dbReference type="PANTHER" id="PTHR46438">
    <property type="entry name" value="ALPHA/BETA-HYDROLASES SUPERFAMILY PROTEIN"/>
    <property type="match status" value="1"/>
</dbReference>
<proteinExistence type="predicted"/>
<keyword evidence="2" id="KW-1185">Reference proteome</keyword>
<evidence type="ECO:0000313" key="1">
    <source>
        <dbReference type="EMBL" id="AUN33141.1"/>
    </source>
</evidence>
<dbReference type="Pfam" id="PF00561">
    <property type="entry name" value="Abhydrolase_1"/>
    <property type="match status" value="1"/>
</dbReference>
<dbReference type="Proteomes" id="UP000234752">
    <property type="component" value="Plasmid unnamed1"/>
</dbReference>
<dbReference type="InterPro" id="IPR029058">
    <property type="entry name" value="AB_hydrolase_fold"/>
</dbReference>
<organism evidence="1 2">
    <name type="scientific">Niveispirillum cyanobacteriorum</name>
    <dbReference type="NCBI Taxonomy" id="1612173"/>
    <lineage>
        <taxon>Bacteria</taxon>
        <taxon>Pseudomonadati</taxon>
        <taxon>Pseudomonadota</taxon>
        <taxon>Alphaproteobacteria</taxon>
        <taxon>Rhodospirillales</taxon>
        <taxon>Azospirillaceae</taxon>
        <taxon>Niveispirillum</taxon>
    </lineage>
</organism>
<dbReference type="InterPro" id="IPR000073">
    <property type="entry name" value="AB_hydrolase_1"/>
</dbReference>
<dbReference type="PANTHER" id="PTHR46438:SF11">
    <property type="entry name" value="LIPASE-RELATED"/>
    <property type="match status" value="1"/>
</dbReference>